<dbReference type="SMART" id="SM00785">
    <property type="entry name" value="AARP2CN"/>
    <property type="match status" value="1"/>
</dbReference>
<feature type="compositionally biased region" description="Acidic residues" evidence="11">
    <location>
        <begin position="794"/>
        <end position="806"/>
    </location>
</feature>
<dbReference type="GO" id="GO:0005524">
    <property type="term" value="F:ATP binding"/>
    <property type="evidence" value="ECO:0007669"/>
    <property type="project" value="UniProtKB-KW"/>
</dbReference>
<evidence type="ECO:0000256" key="7">
    <source>
        <dbReference type="ARBA" id="ARBA00023134"/>
    </source>
</evidence>
<evidence type="ECO:0000256" key="9">
    <source>
        <dbReference type="ARBA" id="ARBA00049117"/>
    </source>
</evidence>
<dbReference type="InterPro" id="IPR000795">
    <property type="entry name" value="T_Tr_GTP-bd_dom"/>
</dbReference>
<evidence type="ECO:0000256" key="2">
    <source>
        <dbReference type="ARBA" id="ARBA00022517"/>
    </source>
</evidence>
<evidence type="ECO:0000259" key="12">
    <source>
        <dbReference type="PROSITE" id="PS51203"/>
    </source>
</evidence>
<evidence type="ECO:0000313" key="15">
    <source>
        <dbReference type="Proteomes" id="UP000663874"/>
    </source>
</evidence>
<name>A0A819CTR6_9BILA</name>
<reference evidence="14" key="1">
    <citation type="submission" date="2021-02" db="EMBL/GenBank/DDBJ databases">
        <authorList>
            <person name="Nowell W R."/>
        </authorList>
    </citation>
    <scope>NUCLEOTIDE SEQUENCE</scope>
</reference>
<protein>
    <submittedName>
        <fullName evidence="14">Uncharacterized protein</fullName>
    </submittedName>
</protein>
<comment type="subcellular location">
    <subcellularLocation>
        <location evidence="1">Nucleus</location>
        <location evidence="1">Nucleolus</location>
    </subcellularLocation>
</comment>
<comment type="caution">
    <text evidence="14">The sequence shown here is derived from an EMBL/GenBank/DDBJ whole genome shotgun (WGS) entry which is preliminary data.</text>
</comment>
<dbReference type="InterPro" id="IPR012948">
    <property type="entry name" value="AARP2CN"/>
</dbReference>
<dbReference type="SUPFAM" id="SSF52540">
    <property type="entry name" value="P-loop containing nucleoside triphosphate hydrolases"/>
    <property type="match status" value="1"/>
</dbReference>
<comment type="similarity">
    <text evidence="10">Belongs to the TRAFAC class translation factor GTPase superfamily. Bms1-like GTPase family. BMS1 subfamily.</text>
</comment>
<keyword evidence="2" id="KW-0690">Ribosome biogenesis</keyword>
<evidence type="ECO:0000256" key="6">
    <source>
        <dbReference type="ARBA" id="ARBA00022840"/>
    </source>
</evidence>
<dbReference type="GO" id="GO:0005654">
    <property type="term" value="C:nucleoplasm"/>
    <property type="evidence" value="ECO:0007669"/>
    <property type="project" value="UniProtKB-ARBA"/>
</dbReference>
<dbReference type="Pfam" id="PF04950">
    <property type="entry name" value="RIBIOP_C"/>
    <property type="match status" value="1"/>
</dbReference>
<evidence type="ECO:0000256" key="3">
    <source>
        <dbReference type="ARBA" id="ARBA00022553"/>
    </source>
</evidence>
<dbReference type="InterPro" id="IPR030387">
    <property type="entry name" value="G_Bms1/Tsr1_dom"/>
</dbReference>
<evidence type="ECO:0000256" key="10">
    <source>
        <dbReference type="ARBA" id="ARBA00061391"/>
    </source>
</evidence>
<dbReference type="GO" id="GO:0005525">
    <property type="term" value="F:GTP binding"/>
    <property type="evidence" value="ECO:0007669"/>
    <property type="project" value="UniProtKB-KW"/>
</dbReference>
<feature type="region of interest" description="Disordered" evidence="11">
    <location>
        <begin position="1250"/>
        <end position="1277"/>
    </location>
</feature>
<sequence length="1277" mass="149634">EQKNFQSRPETYNGADRDLYCWTQTISDIDVRVKIPKHIKKGKQIKVNLTKQHIKIDLIESNEIKTIIDSDLPWTIRAEDSTWSLVPGEHIHISMEKSMERWWENFLINEKKINLKHIQPEKSMEDLNQEEQMKIHQMMYDQRQKAMGLPTSEEQKYEDIMKQAWNAEGSPFKGQPYDPSIMDEKHKSFRKQTTGVKAERRKKKKNQEENNQINTTTTSSSTLEDAKRRNPKAFSIQNPIKAQQEFRRTQDIKEKRIHLPEVDRTPLELPPVIVALVGPAKVGKSLLMKCIIKNFTRQKLTDIRGPVTIISGRKRRITFIECRNDINSMIDVAKIADLVLLLIDAKFGFEMETFEFLNIAQIYGLPRIMGVLTHMDLYKKMNKQLNKRKTQLKHRFWTEIYQGAKLFLMSGMKNGEYIQRDVHNLARFISVMKFKPSTWKTTHPFVVADRMEDLTEPELIRTNPLCNRTICLYGYVRGCCGDYKLNNISSLPDPCALPADRSTKTKQARRVLNEKERLLYAPFSGVGGIVYDKDAIYIELGGSHSHRPSNNNEKTRPINEYVANILSTKKTIEEKVASSQLKLFSDSEPIIAEDEQEIKRRKMKFETENDENNSDDEEDDERIDEQEEDDEEEEEEDMNEESEQEEFGSSWKENISKKFAISYIPSKNINWTKLIYGDNNNKINENLSSKEIDSINENRDEVGGLFHVSREKKIHINDQEDYTLMNQNEKHNWNLDEICNLIRDCFVTGKWEKDKDAANLLAEDDALDDDDNDEELFGDFEDLETGETNKEENDQMDYDDNEEDDSEKTKLENKKAKLKSIFDAEYDQSKDPDSAYLDELKKEVEIQTKLNRSEFENMPDDIRVLYEGYRPGMYVRCELTQIPYEFVNNFDPRYITILGGIPITESHMGYVQVRLKKHRWHKKILKSKDPLIISLGWRRFQTIPFYFIQDHNMRHRLLKYTPQHMYCHAIFYGPITPQNTGFVAVQQIAGKTDFRVTATGVVLDLDKSTKIVKKLKLIGTPFKIFKKTAFIKGMFNTSLEVAKFQGASIRTVSGIRGQIKKFVKEHPGAFRATFEDKILLSDIIFLRAWFPLQVPKFYTPVTNLLMPIEQKDQWQGLRTVGQLKRDMNIRNEPNIDSLYKPIERKERIFRPLQIPTQLQHDLPFHLKRKTSESTTIKDPIEEKQRVAVVLEPQEKKMADIMKMFTTVYKDRLKTKQKTQTNRNNQYQKQQKIQELKRLQKHKQLKKLVYKKLGQIESRKTKTNSRHGKQTNNDSIDE</sequence>
<evidence type="ECO:0000256" key="8">
    <source>
        <dbReference type="ARBA" id="ARBA00023242"/>
    </source>
</evidence>
<dbReference type="SUPFAM" id="SSF49764">
    <property type="entry name" value="HSP20-like chaperones"/>
    <property type="match status" value="1"/>
</dbReference>
<evidence type="ECO:0000256" key="4">
    <source>
        <dbReference type="ARBA" id="ARBA00022741"/>
    </source>
</evidence>
<dbReference type="InterPro" id="IPR039761">
    <property type="entry name" value="Bms1/Tsr1"/>
</dbReference>
<keyword evidence="5" id="KW-0378">Hydrolase</keyword>
<dbReference type="Pfam" id="PF08142">
    <property type="entry name" value="AARP2CN"/>
    <property type="match status" value="1"/>
</dbReference>
<dbReference type="PANTHER" id="PTHR12858:SF2">
    <property type="entry name" value="RIBOSOME BIOGENESIS PROTEIN BMS1 HOMOLOG"/>
    <property type="match status" value="1"/>
</dbReference>
<dbReference type="PANTHER" id="PTHR12858">
    <property type="entry name" value="RIBOSOME BIOGENESIS PROTEIN"/>
    <property type="match status" value="1"/>
</dbReference>
<dbReference type="GO" id="GO:0000462">
    <property type="term" value="P:maturation of SSU-rRNA from tricistronic rRNA transcript (SSU-rRNA, 5.8S rRNA, LSU-rRNA)"/>
    <property type="evidence" value="ECO:0007669"/>
    <property type="project" value="TreeGrafter"/>
</dbReference>
<keyword evidence="8" id="KW-0539">Nucleus</keyword>
<dbReference type="FunFam" id="3.40.50.300:FF:000105">
    <property type="entry name" value="BMS1 ribosome biogenesis factor"/>
    <property type="match status" value="1"/>
</dbReference>
<feature type="region of interest" description="Disordered" evidence="11">
    <location>
        <begin position="595"/>
        <end position="650"/>
    </location>
</feature>
<dbReference type="InterPro" id="IPR007034">
    <property type="entry name" value="BMS1_TSR1_C"/>
</dbReference>
<organism evidence="14 15">
    <name type="scientific">Rotaria sordida</name>
    <dbReference type="NCBI Taxonomy" id="392033"/>
    <lineage>
        <taxon>Eukaryota</taxon>
        <taxon>Metazoa</taxon>
        <taxon>Spiralia</taxon>
        <taxon>Gnathifera</taxon>
        <taxon>Rotifera</taxon>
        <taxon>Eurotatoria</taxon>
        <taxon>Bdelloidea</taxon>
        <taxon>Philodinida</taxon>
        <taxon>Philodinidae</taxon>
        <taxon>Rotaria</taxon>
    </lineage>
</organism>
<feature type="domain" description="CS" evidence="12">
    <location>
        <begin position="15"/>
        <end position="107"/>
    </location>
</feature>
<evidence type="ECO:0000256" key="1">
    <source>
        <dbReference type="ARBA" id="ARBA00004604"/>
    </source>
</evidence>
<keyword evidence="3" id="KW-0597">Phosphoprotein</keyword>
<dbReference type="Gene3D" id="3.40.50.300">
    <property type="entry name" value="P-loop containing nucleotide triphosphate hydrolases"/>
    <property type="match status" value="1"/>
</dbReference>
<keyword evidence="4" id="KW-0547">Nucleotide-binding</keyword>
<dbReference type="Gene3D" id="2.60.40.790">
    <property type="match status" value="1"/>
</dbReference>
<accession>A0A819CTR6</accession>
<comment type="catalytic activity">
    <reaction evidence="9">
        <text>GTP + H2O = GDP + phosphate + H(+)</text>
        <dbReference type="Rhea" id="RHEA:19669"/>
        <dbReference type="ChEBI" id="CHEBI:15377"/>
        <dbReference type="ChEBI" id="CHEBI:15378"/>
        <dbReference type="ChEBI" id="CHEBI:37565"/>
        <dbReference type="ChEBI" id="CHEBI:43474"/>
        <dbReference type="ChEBI" id="CHEBI:58189"/>
    </reaction>
    <physiologicalReaction direction="left-to-right" evidence="9">
        <dbReference type="Rhea" id="RHEA:19670"/>
    </physiologicalReaction>
</comment>
<dbReference type="InterPro" id="IPR037875">
    <property type="entry name" value="Bms1_N"/>
</dbReference>
<evidence type="ECO:0000259" key="13">
    <source>
        <dbReference type="PROSITE" id="PS51714"/>
    </source>
</evidence>
<dbReference type="Pfam" id="PF00009">
    <property type="entry name" value="GTP_EFTU"/>
    <property type="match status" value="1"/>
</dbReference>
<keyword evidence="7" id="KW-0342">GTP-binding</keyword>
<keyword evidence="6" id="KW-0067">ATP-binding</keyword>
<dbReference type="PROSITE" id="PS51714">
    <property type="entry name" value="G_BMS1"/>
    <property type="match status" value="1"/>
</dbReference>
<evidence type="ECO:0000313" key="14">
    <source>
        <dbReference type="EMBL" id="CAF3823685.1"/>
    </source>
</evidence>
<feature type="region of interest" description="Disordered" evidence="11">
    <location>
        <begin position="765"/>
        <end position="812"/>
    </location>
</feature>
<dbReference type="Proteomes" id="UP000663874">
    <property type="component" value="Unassembled WGS sequence"/>
</dbReference>
<dbReference type="SMART" id="SM01362">
    <property type="entry name" value="DUF663"/>
    <property type="match status" value="1"/>
</dbReference>
<dbReference type="InterPro" id="IPR007052">
    <property type="entry name" value="CS_dom"/>
</dbReference>
<dbReference type="GO" id="GO:0030686">
    <property type="term" value="C:90S preribosome"/>
    <property type="evidence" value="ECO:0007669"/>
    <property type="project" value="TreeGrafter"/>
</dbReference>
<dbReference type="InterPro" id="IPR008978">
    <property type="entry name" value="HSP20-like_chaperone"/>
</dbReference>
<feature type="compositionally biased region" description="Acidic residues" evidence="11">
    <location>
        <begin position="608"/>
        <end position="646"/>
    </location>
</feature>
<feature type="non-terminal residue" evidence="14">
    <location>
        <position position="1"/>
    </location>
</feature>
<dbReference type="GO" id="GO:0034511">
    <property type="term" value="F:U3 snoRNA binding"/>
    <property type="evidence" value="ECO:0007669"/>
    <property type="project" value="TreeGrafter"/>
</dbReference>
<feature type="region of interest" description="Disordered" evidence="11">
    <location>
        <begin position="188"/>
        <end position="231"/>
    </location>
</feature>
<gene>
    <name evidence="14" type="ORF">FNK824_LOCUS16317</name>
</gene>
<dbReference type="GO" id="GO:0000479">
    <property type="term" value="P:endonucleolytic cleavage of tricistronic rRNA transcript (SSU-rRNA, 5.8S rRNA, LSU-rRNA)"/>
    <property type="evidence" value="ECO:0007669"/>
    <property type="project" value="TreeGrafter"/>
</dbReference>
<feature type="compositionally biased region" description="Acidic residues" evidence="11">
    <location>
        <begin position="765"/>
        <end position="785"/>
    </location>
</feature>
<proteinExistence type="inferred from homology"/>
<dbReference type="GO" id="GO:0003924">
    <property type="term" value="F:GTPase activity"/>
    <property type="evidence" value="ECO:0007669"/>
    <property type="project" value="InterPro"/>
</dbReference>
<dbReference type="Pfam" id="PF04969">
    <property type="entry name" value="CS"/>
    <property type="match status" value="1"/>
</dbReference>
<dbReference type="GO" id="GO:0032040">
    <property type="term" value="C:small-subunit processome"/>
    <property type="evidence" value="ECO:0007669"/>
    <property type="project" value="UniProtKB-ARBA"/>
</dbReference>
<evidence type="ECO:0000256" key="5">
    <source>
        <dbReference type="ARBA" id="ARBA00022801"/>
    </source>
</evidence>
<dbReference type="CDD" id="cd01882">
    <property type="entry name" value="BMS1"/>
    <property type="match status" value="1"/>
</dbReference>
<dbReference type="AlphaFoldDB" id="A0A819CTR6"/>
<dbReference type="PROSITE" id="PS51203">
    <property type="entry name" value="CS"/>
    <property type="match status" value="1"/>
</dbReference>
<dbReference type="EMBL" id="CAJOBE010002458">
    <property type="protein sequence ID" value="CAF3823685.1"/>
    <property type="molecule type" value="Genomic_DNA"/>
</dbReference>
<feature type="compositionally biased region" description="Low complexity" evidence="11">
    <location>
        <begin position="209"/>
        <end position="222"/>
    </location>
</feature>
<evidence type="ECO:0000256" key="11">
    <source>
        <dbReference type="SAM" id="MobiDB-lite"/>
    </source>
</evidence>
<dbReference type="InterPro" id="IPR027417">
    <property type="entry name" value="P-loop_NTPase"/>
</dbReference>
<feature type="domain" description="Bms1-type G" evidence="13">
    <location>
        <begin position="270"/>
        <end position="435"/>
    </location>
</feature>